<dbReference type="EMBL" id="LR798266">
    <property type="protein sequence ID" value="CAB5218832.1"/>
    <property type="molecule type" value="Genomic_DNA"/>
</dbReference>
<dbReference type="Pfam" id="PF05766">
    <property type="entry name" value="NinG"/>
    <property type="match status" value="1"/>
</dbReference>
<proteinExistence type="inferred from homology"/>
<dbReference type="InterPro" id="IPR008713">
    <property type="entry name" value="Phage_lambda_NinG"/>
</dbReference>
<evidence type="ECO:0000256" key="2">
    <source>
        <dbReference type="ARBA" id="ARBA00021638"/>
    </source>
</evidence>
<evidence type="ECO:0000313" key="3">
    <source>
        <dbReference type="EMBL" id="CAB5218832.1"/>
    </source>
</evidence>
<reference evidence="3" key="1">
    <citation type="submission" date="2020-05" db="EMBL/GenBank/DDBJ databases">
        <authorList>
            <person name="Chiriac C."/>
            <person name="Salcher M."/>
            <person name="Ghai R."/>
            <person name="Kavagutti S V."/>
        </authorList>
    </citation>
    <scope>NUCLEOTIDE SEQUENCE</scope>
</reference>
<evidence type="ECO:0000256" key="1">
    <source>
        <dbReference type="ARBA" id="ARBA00008471"/>
    </source>
</evidence>
<name>A0A6J7WQ53_9CAUD</name>
<sequence length="118" mass="13873">MKKIDLPKLKKKAQEVFNRWIRERDKNFGCISCGGNVDHAGHYFSSGHYTILTFDEINVNGQCLRCNNFLHGNLIHYRMGLVERYGDKIVGELEIKSRNKVKKWDRVELEDIISKYKL</sequence>
<accession>A0A6J7WQ53</accession>
<organism evidence="3">
    <name type="scientific">uncultured Caudovirales phage</name>
    <dbReference type="NCBI Taxonomy" id="2100421"/>
    <lineage>
        <taxon>Viruses</taxon>
        <taxon>Duplodnaviria</taxon>
        <taxon>Heunggongvirae</taxon>
        <taxon>Uroviricota</taxon>
        <taxon>Caudoviricetes</taxon>
        <taxon>Peduoviridae</taxon>
        <taxon>Maltschvirus</taxon>
        <taxon>Maltschvirus maltsch</taxon>
    </lineage>
</organism>
<gene>
    <name evidence="3" type="ORF">UFOVP215_49</name>
</gene>
<comment type="similarity">
    <text evidence="1">Belongs to the ninG family.</text>
</comment>
<protein>
    <recommendedName>
        <fullName evidence="2">Protein ninG</fullName>
    </recommendedName>
</protein>